<keyword evidence="4" id="KW-1185">Reference proteome</keyword>
<gene>
    <name evidence="3" type="ORF">LVIROSA_LOCUS15714</name>
</gene>
<evidence type="ECO:0000313" key="3">
    <source>
        <dbReference type="EMBL" id="CAH1428810.1"/>
    </source>
</evidence>
<feature type="transmembrane region" description="Helical" evidence="2">
    <location>
        <begin position="7"/>
        <end position="25"/>
    </location>
</feature>
<protein>
    <submittedName>
        <fullName evidence="3">Uncharacterized protein</fullName>
    </submittedName>
</protein>
<keyword evidence="2" id="KW-1133">Transmembrane helix</keyword>
<reference evidence="3 4" key="1">
    <citation type="submission" date="2022-01" db="EMBL/GenBank/DDBJ databases">
        <authorList>
            <person name="Xiong W."/>
            <person name="Schranz E."/>
        </authorList>
    </citation>
    <scope>NUCLEOTIDE SEQUENCE [LARGE SCALE GENOMIC DNA]</scope>
</reference>
<evidence type="ECO:0000313" key="4">
    <source>
        <dbReference type="Proteomes" id="UP001157418"/>
    </source>
</evidence>
<dbReference type="EMBL" id="CAKMRJ010002223">
    <property type="protein sequence ID" value="CAH1428810.1"/>
    <property type="molecule type" value="Genomic_DNA"/>
</dbReference>
<evidence type="ECO:0000256" key="2">
    <source>
        <dbReference type="SAM" id="Phobius"/>
    </source>
</evidence>
<dbReference type="Proteomes" id="UP001157418">
    <property type="component" value="Unassembled WGS sequence"/>
</dbReference>
<keyword evidence="2" id="KW-0472">Membrane</keyword>
<proteinExistence type="inferred from homology"/>
<name>A0AAU9MQZ8_9ASTR</name>
<feature type="transmembrane region" description="Helical" evidence="2">
    <location>
        <begin position="68"/>
        <end position="85"/>
    </location>
</feature>
<comment type="similarity">
    <text evidence="1">Belongs to the major facilitator superfamily. Phosphate:H(+) symporter (TC 2.A.1.9) family.</text>
</comment>
<dbReference type="SUPFAM" id="SSF103473">
    <property type="entry name" value="MFS general substrate transporter"/>
    <property type="match status" value="1"/>
</dbReference>
<sequence>MRPKTFAQNHFGVGLSLLTFAALGYGISFDFWSMTICIMLLGVVEASFITLTTSFIDDNTHRTTPLGIFYMCIPTGVLRLRWMIWR</sequence>
<dbReference type="AlphaFoldDB" id="A0AAU9MQZ8"/>
<feature type="transmembrane region" description="Helical" evidence="2">
    <location>
        <begin position="31"/>
        <end position="56"/>
    </location>
</feature>
<comment type="caution">
    <text evidence="3">The sequence shown here is derived from an EMBL/GenBank/DDBJ whole genome shotgun (WGS) entry which is preliminary data.</text>
</comment>
<keyword evidence="2" id="KW-0812">Transmembrane</keyword>
<organism evidence="3 4">
    <name type="scientific">Lactuca virosa</name>
    <dbReference type="NCBI Taxonomy" id="75947"/>
    <lineage>
        <taxon>Eukaryota</taxon>
        <taxon>Viridiplantae</taxon>
        <taxon>Streptophyta</taxon>
        <taxon>Embryophyta</taxon>
        <taxon>Tracheophyta</taxon>
        <taxon>Spermatophyta</taxon>
        <taxon>Magnoliopsida</taxon>
        <taxon>eudicotyledons</taxon>
        <taxon>Gunneridae</taxon>
        <taxon>Pentapetalae</taxon>
        <taxon>asterids</taxon>
        <taxon>campanulids</taxon>
        <taxon>Asterales</taxon>
        <taxon>Asteraceae</taxon>
        <taxon>Cichorioideae</taxon>
        <taxon>Cichorieae</taxon>
        <taxon>Lactucinae</taxon>
        <taxon>Lactuca</taxon>
    </lineage>
</organism>
<accession>A0AAU9MQZ8</accession>
<evidence type="ECO:0000256" key="1">
    <source>
        <dbReference type="ARBA" id="ARBA00044504"/>
    </source>
</evidence>
<dbReference type="InterPro" id="IPR036259">
    <property type="entry name" value="MFS_trans_sf"/>
</dbReference>